<comment type="catalytic activity">
    <reaction evidence="8">
        <text>L-seryl-[protein] + ATP = O-phospho-L-seryl-[protein] + ADP + H(+)</text>
        <dbReference type="Rhea" id="RHEA:17989"/>
        <dbReference type="Rhea" id="RHEA-COMP:9863"/>
        <dbReference type="Rhea" id="RHEA-COMP:11604"/>
        <dbReference type="ChEBI" id="CHEBI:15378"/>
        <dbReference type="ChEBI" id="CHEBI:29999"/>
        <dbReference type="ChEBI" id="CHEBI:30616"/>
        <dbReference type="ChEBI" id="CHEBI:83421"/>
        <dbReference type="ChEBI" id="CHEBI:456216"/>
        <dbReference type="EC" id="2.7.11.1"/>
    </reaction>
</comment>
<dbReference type="AlphaFoldDB" id="A0AA38LT92"/>
<dbReference type="Gene3D" id="1.10.510.10">
    <property type="entry name" value="Transferase(Phosphotransferase) domain 1"/>
    <property type="match status" value="1"/>
</dbReference>
<comment type="similarity">
    <text evidence="10">Belongs to the protein kinase superfamily.</text>
</comment>
<dbReference type="InterPro" id="IPR017441">
    <property type="entry name" value="Protein_kinase_ATP_BS"/>
</dbReference>
<dbReference type="GO" id="GO:0004674">
    <property type="term" value="F:protein serine/threonine kinase activity"/>
    <property type="evidence" value="ECO:0007669"/>
    <property type="project" value="UniProtKB-KW"/>
</dbReference>
<dbReference type="PROSITE" id="PS00108">
    <property type="entry name" value="PROTEIN_KINASE_ST"/>
    <property type="match status" value="1"/>
</dbReference>
<keyword evidence="6 9" id="KW-0067">ATP-binding</keyword>
<reference evidence="12" key="1">
    <citation type="journal article" date="2022" name="G3 (Bethesda)">
        <title>High quality genome of the basidiomycete yeast Dioszegia hungarica PDD-24b-2 isolated from cloud water.</title>
        <authorList>
            <person name="Jarrige D."/>
            <person name="Haridas S."/>
            <person name="Bleykasten-Grosshans C."/>
            <person name="Joly M."/>
            <person name="Nadalig T."/>
            <person name="Sancelme M."/>
            <person name="Vuilleumier S."/>
            <person name="Grigoriev I.V."/>
            <person name="Amato P."/>
            <person name="Bringel F."/>
        </authorList>
    </citation>
    <scope>NUCLEOTIDE SEQUENCE</scope>
    <source>
        <strain evidence="12">PDD-24b-2</strain>
    </source>
</reference>
<evidence type="ECO:0000313" key="12">
    <source>
        <dbReference type="EMBL" id="KAI9636687.1"/>
    </source>
</evidence>
<evidence type="ECO:0000256" key="3">
    <source>
        <dbReference type="ARBA" id="ARBA00022679"/>
    </source>
</evidence>
<dbReference type="SMART" id="SM00220">
    <property type="entry name" value="S_TKc"/>
    <property type="match status" value="1"/>
</dbReference>
<comment type="caution">
    <text evidence="12">The sequence shown here is derived from an EMBL/GenBank/DDBJ whole genome shotgun (WGS) entry which is preliminary data.</text>
</comment>
<dbReference type="EC" id="2.7.11.1" evidence="1"/>
<dbReference type="GO" id="GO:0005737">
    <property type="term" value="C:cytoplasm"/>
    <property type="evidence" value="ECO:0007669"/>
    <property type="project" value="TreeGrafter"/>
</dbReference>
<feature type="binding site" evidence="9">
    <location>
        <position position="54"/>
    </location>
    <ligand>
        <name>ATP</name>
        <dbReference type="ChEBI" id="CHEBI:30616"/>
    </ligand>
</feature>
<evidence type="ECO:0000256" key="4">
    <source>
        <dbReference type="ARBA" id="ARBA00022741"/>
    </source>
</evidence>
<dbReference type="GO" id="GO:0005524">
    <property type="term" value="F:ATP binding"/>
    <property type="evidence" value="ECO:0007669"/>
    <property type="project" value="UniProtKB-UniRule"/>
</dbReference>
<evidence type="ECO:0000256" key="8">
    <source>
        <dbReference type="ARBA" id="ARBA00048679"/>
    </source>
</evidence>
<evidence type="ECO:0000256" key="5">
    <source>
        <dbReference type="ARBA" id="ARBA00022777"/>
    </source>
</evidence>
<sequence length="293" mass="33336">MARDTFATMGLDLIGSRIDNGRLVLLKVLGVGAYGVVYLAQDTWQPQPTWLAVKCLLRAGLDTRQRHFQMREIGLHQLAGRHPGVVKLHKVMEEDGLIFMIMDYYDEGDLFGMITEKQRYLGNDELIRKVFLQIIDAVAYCHSMGIYHRDLKPENILVMDQGRKVCIADFGLATSEKASTDFGCGSTFYLSPECQGGAFDRVNSYITEYNDLWSLGVILVNLTCGRNPWRQATLSDETFAAFAHNPNFLRTILPISEETDYILQGLFDLQPNERTRIPELRRQILAVKRFTMS</sequence>
<evidence type="ECO:0000256" key="10">
    <source>
        <dbReference type="RuleBase" id="RU000304"/>
    </source>
</evidence>
<feature type="non-terminal residue" evidence="12">
    <location>
        <position position="293"/>
    </location>
</feature>
<proteinExistence type="inferred from homology"/>
<evidence type="ECO:0000256" key="6">
    <source>
        <dbReference type="ARBA" id="ARBA00022840"/>
    </source>
</evidence>
<dbReference type="Pfam" id="PF00069">
    <property type="entry name" value="Pkinase"/>
    <property type="match status" value="1"/>
</dbReference>
<evidence type="ECO:0000256" key="2">
    <source>
        <dbReference type="ARBA" id="ARBA00022527"/>
    </source>
</evidence>
<keyword evidence="5 12" id="KW-0418">Kinase</keyword>
<keyword evidence="13" id="KW-1185">Reference proteome</keyword>
<protein>
    <recommendedName>
        <fullName evidence="1">non-specific serine/threonine protein kinase</fullName>
        <ecNumber evidence="1">2.7.11.1</ecNumber>
    </recommendedName>
</protein>
<dbReference type="GO" id="GO:0005634">
    <property type="term" value="C:nucleus"/>
    <property type="evidence" value="ECO:0007669"/>
    <property type="project" value="TreeGrafter"/>
</dbReference>
<dbReference type="PROSITE" id="PS00107">
    <property type="entry name" value="PROTEIN_KINASE_ATP"/>
    <property type="match status" value="1"/>
</dbReference>
<evidence type="ECO:0000256" key="9">
    <source>
        <dbReference type="PROSITE-ProRule" id="PRU10141"/>
    </source>
</evidence>
<dbReference type="SUPFAM" id="SSF56112">
    <property type="entry name" value="Protein kinase-like (PK-like)"/>
    <property type="match status" value="1"/>
</dbReference>
<dbReference type="InterPro" id="IPR008271">
    <property type="entry name" value="Ser/Thr_kinase_AS"/>
</dbReference>
<keyword evidence="4 9" id="KW-0547">Nucleotide-binding</keyword>
<evidence type="ECO:0000256" key="1">
    <source>
        <dbReference type="ARBA" id="ARBA00012513"/>
    </source>
</evidence>
<evidence type="ECO:0000259" key="11">
    <source>
        <dbReference type="PROSITE" id="PS50011"/>
    </source>
</evidence>
<evidence type="ECO:0000313" key="13">
    <source>
        <dbReference type="Proteomes" id="UP001164286"/>
    </source>
</evidence>
<comment type="catalytic activity">
    <reaction evidence="7">
        <text>L-threonyl-[protein] + ATP = O-phospho-L-threonyl-[protein] + ADP + H(+)</text>
        <dbReference type="Rhea" id="RHEA:46608"/>
        <dbReference type="Rhea" id="RHEA-COMP:11060"/>
        <dbReference type="Rhea" id="RHEA-COMP:11605"/>
        <dbReference type="ChEBI" id="CHEBI:15378"/>
        <dbReference type="ChEBI" id="CHEBI:30013"/>
        <dbReference type="ChEBI" id="CHEBI:30616"/>
        <dbReference type="ChEBI" id="CHEBI:61977"/>
        <dbReference type="ChEBI" id="CHEBI:456216"/>
        <dbReference type="EC" id="2.7.11.1"/>
    </reaction>
</comment>
<dbReference type="PROSITE" id="PS50011">
    <property type="entry name" value="PROTEIN_KINASE_DOM"/>
    <property type="match status" value="1"/>
</dbReference>
<dbReference type="InterPro" id="IPR000719">
    <property type="entry name" value="Prot_kinase_dom"/>
</dbReference>
<dbReference type="GeneID" id="77732890"/>
<evidence type="ECO:0000256" key="7">
    <source>
        <dbReference type="ARBA" id="ARBA00047899"/>
    </source>
</evidence>
<accession>A0AA38LT92</accession>
<dbReference type="EMBL" id="JAKWFO010000005">
    <property type="protein sequence ID" value="KAI9636687.1"/>
    <property type="molecule type" value="Genomic_DNA"/>
</dbReference>
<dbReference type="Proteomes" id="UP001164286">
    <property type="component" value="Unassembled WGS sequence"/>
</dbReference>
<keyword evidence="2 10" id="KW-0723">Serine/threonine-protein kinase</keyword>
<keyword evidence="3" id="KW-0808">Transferase</keyword>
<dbReference type="PANTHER" id="PTHR24343">
    <property type="entry name" value="SERINE/THREONINE KINASE"/>
    <property type="match status" value="1"/>
</dbReference>
<gene>
    <name evidence="12" type="ORF">MKK02DRAFT_6706</name>
</gene>
<dbReference type="PANTHER" id="PTHR24343:SF541">
    <property type="entry name" value="SERINE_THREONINE-PROTEIN KINASE SKS1-RELATED"/>
    <property type="match status" value="1"/>
</dbReference>
<organism evidence="12 13">
    <name type="scientific">Dioszegia hungarica</name>
    <dbReference type="NCBI Taxonomy" id="4972"/>
    <lineage>
        <taxon>Eukaryota</taxon>
        <taxon>Fungi</taxon>
        <taxon>Dikarya</taxon>
        <taxon>Basidiomycota</taxon>
        <taxon>Agaricomycotina</taxon>
        <taxon>Tremellomycetes</taxon>
        <taxon>Tremellales</taxon>
        <taxon>Bulleribasidiaceae</taxon>
        <taxon>Dioszegia</taxon>
    </lineage>
</organism>
<name>A0AA38LT92_9TREE</name>
<dbReference type="InterPro" id="IPR011009">
    <property type="entry name" value="Kinase-like_dom_sf"/>
</dbReference>
<dbReference type="RefSeq" id="XP_052946464.1">
    <property type="nucleotide sequence ID" value="XM_053093685.1"/>
</dbReference>
<feature type="domain" description="Protein kinase" evidence="11">
    <location>
        <begin position="23"/>
        <end position="286"/>
    </location>
</feature>